<feature type="binding site" evidence="5">
    <location>
        <position position="66"/>
    </location>
    <ligand>
        <name>Mg(2+)</name>
        <dbReference type="ChEBI" id="CHEBI:18420"/>
        <label>1</label>
        <note>catalytic</note>
    </ligand>
</feature>
<dbReference type="RefSeq" id="WP_095122639.1">
    <property type="nucleotide sequence ID" value="NZ_LT906454.1"/>
</dbReference>
<dbReference type="Pfam" id="PF00459">
    <property type="entry name" value="Inositol_P"/>
    <property type="match status" value="1"/>
</dbReference>
<dbReference type="SUPFAM" id="SSF56655">
    <property type="entry name" value="Carbohydrate phosphatase"/>
    <property type="match status" value="1"/>
</dbReference>
<dbReference type="GO" id="GO:0006020">
    <property type="term" value="P:inositol metabolic process"/>
    <property type="evidence" value="ECO:0007669"/>
    <property type="project" value="TreeGrafter"/>
</dbReference>
<comment type="cofactor">
    <cofactor evidence="1 5">
        <name>Mg(2+)</name>
        <dbReference type="ChEBI" id="CHEBI:18420"/>
    </cofactor>
</comment>
<evidence type="ECO:0000256" key="2">
    <source>
        <dbReference type="ARBA" id="ARBA00022723"/>
    </source>
</evidence>
<dbReference type="CDD" id="cd01637">
    <property type="entry name" value="IMPase_like"/>
    <property type="match status" value="1"/>
</dbReference>
<keyword evidence="2 5" id="KW-0479">Metal-binding</keyword>
<dbReference type="FunFam" id="3.30.540.10:FF:000003">
    <property type="entry name" value="Inositol-1-monophosphatase"/>
    <property type="match status" value="1"/>
</dbReference>
<evidence type="ECO:0000256" key="5">
    <source>
        <dbReference type="PIRSR" id="PIRSR600760-2"/>
    </source>
</evidence>
<accession>A0A239X0Z4</accession>
<dbReference type="EMBL" id="LT906454">
    <property type="protein sequence ID" value="SNV40415.1"/>
    <property type="molecule type" value="Genomic_DNA"/>
</dbReference>
<dbReference type="OrthoDB" id="9772456at2"/>
<gene>
    <name evidence="6" type="primary">suhB</name>
    <name evidence="6" type="ORF">SAMEA4504048_01166</name>
</gene>
<dbReference type="Gene3D" id="3.30.540.10">
    <property type="entry name" value="Fructose-1,6-Bisphosphatase, subunit A, domain 1"/>
    <property type="match status" value="1"/>
</dbReference>
<feature type="binding site" evidence="5">
    <location>
        <position position="86"/>
    </location>
    <ligand>
        <name>Mg(2+)</name>
        <dbReference type="ChEBI" id="CHEBI:18420"/>
        <label>1</label>
        <note>catalytic</note>
    </ligand>
</feature>
<dbReference type="GO" id="GO:0008934">
    <property type="term" value="F:inositol monophosphate 1-phosphatase activity"/>
    <property type="evidence" value="ECO:0007669"/>
    <property type="project" value="TreeGrafter"/>
</dbReference>
<dbReference type="EC" id="3.1.3.25" evidence="6"/>
<evidence type="ECO:0000256" key="3">
    <source>
        <dbReference type="ARBA" id="ARBA00022801"/>
    </source>
</evidence>
<dbReference type="InterPro" id="IPR000760">
    <property type="entry name" value="Inositol_monophosphatase-like"/>
</dbReference>
<proteinExistence type="predicted"/>
<protein>
    <submittedName>
        <fullName evidence="6">Inositol-1-monophosphatase</fullName>
        <ecNumber evidence="6">3.1.3.25</ecNumber>
    </submittedName>
</protein>
<dbReference type="AlphaFoldDB" id="A0A239X0Z4"/>
<evidence type="ECO:0000256" key="1">
    <source>
        <dbReference type="ARBA" id="ARBA00001946"/>
    </source>
</evidence>
<keyword evidence="3 6" id="KW-0378">Hydrolase</keyword>
<keyword evidence="4 5" id="KW-0460">Magnesium</keyword>
<organism evidence="6 7">
    <name type="scientific">Streptococcus acidominimus</name>
    <dbReference type="NCBI Taxonomy" id="1326"/>
    <lineage>
        <taxon>Bacteria</taxon>
        <taxon>Bacillati</taxon>
        <taxon>Bacillota</taxon>
        <taxon>Bacilli</taxon>
        <taxon>Lactobacillales</taxon>
        <taxon>Streptococcaceae</taxon>
        <taxon>Streptococcus</taxon>
    </lineage>
</organism>
<dbReference type="PANTHER" id="PTHR20854">
    <property type="entry name" value="INOSITOL MONOPHOSPHATASE"/>
    <property type="match status" value="1"/>
</dbReference>
<dbReference type="GO" id="GO:0046872">
    <property type="term" value="F:metal ion binding"/>
    <property type="evidence" value="ECO:0007669"/>
    <property type="project" value="UniProtKB-KW"/>
</dbReference>
<dbReference type="PANTHER" id="PTHR20854:SF4">
    <property type="entry name" value="INOSITOL-1-MONOPHOSPHATASE-RELATED"/>
    <property type="match status" value="1"/>
</dbReference>
<dbReference type="GO" id="GO:0007165">
    <property type="term" value="P:signal transduction"/>
    <property type="evidence" value="ECO:0007669"/>
    <property type="project" value="TreeGrafter"/>
</dbReference>
<feature type="binding site" evidence="5">
    <location>
        <position position="85"/>
    </location>
    <ligand>
        <name>Mg(2+)</name>
        <dbReference type="ChEBI" id="CHEBI:18420"/>
        <label>1</label>
        <note>catalytic</note>
    </ligand>
</feature>
<evidence type="ECO:0000256" key="4">
    <source>
        <dbReference type="ARBA" id="ARBA00022842"/>
    </source>
</evidence>
<feature type="binding site" evidence="5">
    <location>
        <position position="83"/>
    </location>
    <ligand>
        <name>Mg(2+)</name>
        <dbReference type="ChEBI" id="CHEBI:18420"/>
        <label>1</label>
        <note>catalytic</note>
    </ligand>
</feature>
<reference evidence="6 7" key="1">
    <citation type="submission" date="2017-06" db="EMBL/GenBank/DDBJ databases">
        <authorList>
            <consortium name="Pathogen Informatics"/>
        </authorList>
    </citation>
    <scope>NUCLEOTIDE SEQUENCE [LARGE SCALE GENOMIC DNA]</scope>
    <source>
        <strain evidence="6 7">NCTC11291</strain>
    </source>
</reference>
<sequence length="252" mass="28545">MENRYHFAQRVIREAGKFIKNRMEDAFDIEEKTDQTDLVTTLDKECQALMISRIQEQYPEDHFLAEEDDVAHTVSDGNVWVLDPIDGTVNFIAQRDHFAVMIAYYEEGIGKFGLILDVMQDILYRGGGEFPVFANEKALLPYEPRPLKRSLVGVNAQMYLENTAHIRDFTNTALGVRIYGGAGISMAQVMSGKLFAYFSNIAPWDYAAAIIMGEALGYQLLTVKGEKPDFTTRQKVMFIPKLETGMIQAKVH</sequence>
<feature type="binding site" evidence="5">
    <location>
        <position position="205"/>
    </location>
    <ligand>
        <name>Mg(2+)</name>
        <dbReference type="ChEBI" id="CHEBI:18420"/>
        <label>1</label>
        <note>catalytic</note>
    </ligand>
</feature>
<dbReference type="KEGG" id="saco:SAME_01166"/>
<name>A0A239X0Z4_STRAI</name>
<evidence type="ECO:0000313" key="7">
    <source>
        <dbReference type="Proteomes" id="UP000215144"/>
    </source>
</evidence>
<dbReference type="Proteomes" id="UP000215144">
    <property type="component" value="Chromosome 1"/>
</dbReference>
<dbReference type="Gene3D" id="3.40.190.80">
    <property type="match status" value="1"/>
</dbReference>
<evidence type="ECO:0000313" key="6">
    <source>
        <dbReference type="EMBL" id="SNV40415.1"/>
    </source>
</evidence>
<dbReference type="PRINTS" id="PR00377">
    <property type="entry name" value="IMPHPHTASES"/>
</dbReference>